<dbReference type="GO" id="GO:0006352">
    <property type="term" value="P:DNA-templated transcription initiation"/>
    <property type="evidence" value="ECO:0007669"/>
    <property type="project" value="InterPro"/>
</dbReference>
<keyword evidence="2 6" id="KW-0805">Transcription regulation</keyword>
<evidence type="ECO:0000313" key="10">
    <source>
        <dbReference type="Proteomes" id="UP001204562"/>
    </source>
</evidence>
<protein>
    <recommendedName>
        <fullName evidence="6">RNA polymerase sigma factor</fullName>
    </recommendedName>
</protein>
<dbReference type="GO" id="GO:0016987">
    <property type="term" value="F:sigma factor activity"/>
    <property type="evidence" value="ECO:0007669"/>
    <property type="project" value="UniProtKB-KW"/>
</dbReference>
<dbReference type="RefSeq" id="WP_256304511.1">
    <property type="nucleotide sequence ID" value="NZ_JANFYS010000028.1"/>
</dbReference>
<comment type="caution">
    <text evidence="9">The sequence shown here is derived from an EMBL/GenBank/DDBJ whole genome shotgun (WGS) entry which is preliminary data.</text>
</comment>
<dbReference type="EMBL" id="JANFYS010000028">
    <property type="protein sequence ID" value="MCQ4771304.1"/>
    <property type="molecule type" value="Genomic_DNA"/>
</dbReference>
<sequence length="177" mass="20377">MNIHTVHNRQLLVDYITAGQADFYRLAYSYVKNRDAALDVVQESIVKALTKIDSLREPAYLKTWFYRILLNESMNYFRRNQRLLSLEDAVWDRGAEDPDPAERLDLHAAIEALSDAEQAVVRLRFFEDLKLEEIAQVTDTNLNTVKSRLYKALKKLRDMTGEEVSDEPADGARQGAL</sequence>
<dbReference type="NCBIfam" id="TIGR02937">
    <property type="entry name" value="sigma70-ECF"/>
    <property type="match status" value="1"/>
</dbReference>
<dbReference type="InterPro" id="IPR013324">
    <property type="entry name" value="RNA_pol_sigma_r3/r4-like"/>
</dbReference>
<evidence type="ECO:0000256" key="1">
    <source>
        <dbReference type="ARBA" id="ARBA00010641"/>
    </source>
</evidence>
<feature type="domain" description="RNA polymerase sigma-70 region 2" evidence="7">
    <location>
        <begin position="21"/>
        <end position="82"/>
    </location>
</feature>
<name>A0AAW5JVE5_9FIRM</name>
<dbReference type="Gene3D" id="1.10.10.10">
    <property type="entry name" value="Winged helix-like DNA-binding domain superfamily/Winged helix DNA-binding domain"/>
    <property type="match status" value="1"/>
</dbReference>
<dbReference type="InterPro" id="IPR039425">
    <property type="entry name" value="RNA_pol_sigma-70-like"/>
</dbReference>
<dbReference type="SUPFAM" id="SSF88659">
    <property type="entry name" value="Sigma3 and sigma4 domains of RNA polymerase sigma factors"/>
    <property type="match status" value="1"/>
</dbReference>
<dbReference type="PANTHER" id="PTHR43133">
    <property type="entry name" value="RNA POLYMERASE ECF-TYPE SIGMA FACTO"/>
    <property type="match status" value="1"/>
</dbReference>
<dbReference type="GO" id="GO:0003677">
    <property type="term" value="F:DNA binding"/>
    <property type="evidence" value="ECO:0007669"/>
    <property type="project" value="UniProtKB-KW"/>
</dbReference>
<dbReference type="AlphaFoldDB" id="A0AAW5JVE5"/>
<keyword evidence="5 6" id="KW-0804">Transcription</keyword>
<accession>A0AAW5JVE5</accession>
<comment type="similarity">
    <text evidence="1 6">Belongs to the sigma-70 factor family. ECF subfamily.</text>
</comment>
<evidence type="ECO:0000256" key="5">
    <source>
        <dbReference type="ARBA" id="ARBA00023163"/>
    </source>
</evidence>
<evidence type="ECO:0000256" key="4">
    <source>
        <dbReference type="ARBA" id="ARBA00023125"/>
    </source>
</evidence>
<dbReference type="Proteomes" id="UP001204562">
    <property type="component" value="Unassembled WGS sequence"/>
</dbReference>
<evidence type="ECO:0000256" key="2">
    <source>
        <dbReference type="ARBA" id="ARBA00023015"/>
    </source>
</evidence>
<dbReference type="InterPro" id="IPR000838">
    <property type="entry name" value="RNA_pol_sigma70_ECF_CS"/>
</dbReference>
<dbReference type="InterPro" id="IPR014284">
    <property type="entry name" value="RNA_pol_sigma-70_dom"/>
</dbReference>
<organism evidence="9 10">
    <name type="scientific">Intestinimonas massiliensis</name>
    <name type="common">ex Afouda et al. 2020</name>
    <dbReference type="NCBI Taxonomy" id="1673721"/>
    <lineage>
        <taxon>Bacteria</taxon>
        <taxon>Bacillati</taxon>
        <taxon>Bacillota</taxon>
        <taxon>Clostridia</taxon>
        <taxon>Eubacteriales</taxon>
        <taxon>Intestinimonas</taxon>
    </lineage>
</organism>
<gene>
    <name evidence="9" type="ORF">NE579_12695</name>
</gene>
<dbReference type="InterPro" id="IPR013249">
    <property type="entry name" value="RNA_pol_sigma70_r4_t2"/>
</dbReference>
<feature type="domain" description="RNA polymerase sigma factor 70 region 4 type 2" evidence="8">
    <location>
        <begin position="104"/>
        <end position="156"/>
    </location>
</feature>
<dbReference type="SUPFAM" id="SSF88946">
    <property type="entry name" value="Sigma2 domain of RNA polymerase sigma factors"/>
    <property type="match status" value="1"/>
</dbReference>
<dbReference type="InterPro" id="IPR013325">
    <property type="entry name" value="RNA_pol_sigma_r2"/>
</dbReference>
<evidence type="ECO:0000313" key="9">
    <source>
        <dbReference type="EMBL" id="MCQ4771304.1"/>
    </source>
</evidence>
<evidence type="ECO:0000256" key="6">
    <source>
        <dbReference type="RuleBase" id="RU000716"/>
    </source>
</evidence>
<dbReference type="PANTHER" id="PTHR43133:SF60">
    <property type="entry name" value="RNA POLYMERASE SIGMA FACTOR SIGV"/>
    <property type="match status" value="1"/>
</dbReference>
<reference evidence="9" key="1">
    <citation type="submission" date="2022-06" db="EMBL/GenBank/DDBJ databases">
        <title>Isolation of gut microbiota from human fecal samples.</title>
        <authorList>
            <person name="Pamer E.G."/>
            <person name="Barat B."/>
            <person name="Waligurski E."/>
            <person name="Medina S."/>
            <person name="Paddock L."/>
            <person name="Mostad J."/>
        </authorList>
    </citation>
    <scope>NUCLEOTIDE SEQUENCE</scope>
    <source>
        <strain evidence="9">DFI.9.91</strain>
    </source>
</reference>
<dbReference type="InterPro" id="IPR007627">
    <property type="entry name" value="RNA_pol_sigma70_r2"/>
</dbReference>
<dbReference type="PROSITE" id="PS01063">
    <property type="entry name" value="SIGMA70_ECF"/>
    <property type="match status" value="1"/>
</dbReference>
<evidence type="ECO:0000256" key="3">
    <source>
        <dbReference type="ARBA" id="ARBA00023082"/>
    </source>
</evidence>
<keyword evidence="3 6" id="KW-0731">Sigma factor</keyword>
<dbReference type="Gene3D" id="1.10.1740.10">
    <property type="match status" value="1"/>
</dbReference>
<evidence type="ECO:0000259" key="7">
    <source>
        <dbReference type="Pfam" id="PF04542"/>
    </source>
</evidence>
<dbReference type="GO" id="GO:0006950">
    <property type="term" value="P:response to stress"/>
    <property type="evidence" value="ECO:0007669"/>
    <property type="project" value="UniProtKB-ARBA"/>
</dbReference>
<dbReference type="InterPro" id="IPR036388">
    <property type="entry name" value="WH-like_DNA-bd_sf"/>
</dbReference>
<evidence type="ECO:0000259" key="8">
    <source>
        <dbReference type="Pfam" id="PF08281"/>
    </source>
</evidence>
<dbReference type="Pfam" id="PF08281">
    <property type="entry name" value="Sigma70_r4_2"/>
    <property type="match status" value="1"/>
</dbReference>
<dbReference type="CDD" id="cd06171">
    <property type="entry name" value="Sigma70_r4"/>
    <property type="match status" value="1"/>
</dbReference>
<dbReference type="Pfam" id="PF04542">
    <property type="entry name" value="Sigma70_r2"/>
    <property type="match status" value="1"/>
</dbReference>
<keyword evidence="4 6" id="KW-0238">DNA-binding</keyword>
<proteinExistence type="inferred from homology"/>